<dbReference type="GO" id="GO:0005667">
    <property type="term" value="C:transcription regulator complex"/>
    <property type="evidence" value="ECO:0007669"/>
    <property type="project" value="TreeGrafter"/>
</dbReference>
<dbReference type="InterPro" id="IPR039353">
    <property type="entry name" value="TF_Adf1"/>
</dbReference>
<dbReference type="SMART" id="SM00595">
    <property type="entry name" value="MADF"/>
    <property type="match status" value="1"/>
</dbReference>
<sequence length="229" mass="26841">MEERLINFVRKNKFLYDKRHHSYKNNWLREKKFGECAAELNLPPKTLKQRWRTLRDKYMRDKKARIKTFGSVASSQKKWKYEDSLSFLDDVGSANLNTSGNYEDESTSISFEGIHESTSANCDDELVDANKNTASINEKRSPTRTRLKENLASRLEAAEVDFIDLTDPLRTELEEPKQRKTTTHMYFDMMAQQVEELNLSTIQFSMLQVYFQVALQDFVTKNLNNNENN</sequence>
<accession>A0A811UD25</accession>
<dbReference type="GO" id="GO:0005634">
    <property type="term" value="C:nucleus"/>
    <property type="evidence" value="ECO:0007669"/>
    <property type="project" value="TreeGrafter"/>
</dbReference>
<dbReference type="PANTHER" id="PTHR12243:SF67">
    <property type="entry name" value="COREPRESSOR OF PANGOLIN, ISOFORM A-RELATED"/>
    <property type="match status" value="1"/>
</dbReference>
<comment type="caution">
    <text evidence="2">The sequence shown here is derived from an EMBL/GenBank/DDBJ whole genome shotgun (WGS) entry which is preliminary data.</text>
</comment>
<dbReference type="PANTHER" id="PTHR12243">
    <property type="entry name" value="MADF DOMAIN TRANSCRIPTION FACTOR"/>
    <property type="match status" value="1"/>
</dbReference>
<keyword evidence="3" id="KW-1185">Reference proteome</keyword>
<organism evidence="2 3">
    <name type="scientific">Ceratitis capitata</name>
    <name type="common">Mediterranean fruit fly</name>
    <name type="synonym">Tephritis capitata</name>
    <dbReference type="NCBI Taxonomy" id="7213"/>
    <lineage>
        <taxon>Eukaryota</taxon>
        <taxon>Metazoa</taxon>
        <taxon>Ecdysozoa</taxon>
        <taxon>Arthropoda</taxon>
        <taxon>Hexapoda</taxon>
        <taxon>Insecta</taxon>
        <taxon>Pterygota</taxon>
        <taxon>Neoptera</taxon>
        <taxon>Endopterygota</taxon>
        <taxon>Diptera</taxon>
        <taxon>Brachycera</taxon>
        <taxon>Muscomorpha</taxon>
        <taxon>Tephritoidea</taxon>
        <taxon>Tephritidae</taxon>
        <taxon>Ceratitis</taxon>
        <taxon>Ceratitis</taxon>
    </lineage>
</organism>
<protein>
    <submittedName>
        <fullName evidence="2">(Mediterranean fruit fly) hypothetical protein</fullName>
    </submittedName>
</protein>
<dbReference type="InterPro" id="IPR006578">
    <property type="entry name" value="MADF-dom"/>
</dbReference>
<dbReference type="Pfam" id="PF10545">
    <property type="entry name" value="MADF_DNA_bdg"/>
    <property type="match status" value="1"/>
</dbReference>
<dbReference type="AlphaFoldDB" id="A0A811UD25"/>
<evidence type="ECO:0000313" key="2">
    <source>
        <dbReference type="EMBL" id="CAD6997142.1"/>
    </source>
</evidence>
<evidence type="ECO:0000259" key="1">
    <source>
        <dbReference type="PROSITE" id="PS51029"/>
    </source>
</evidence>
<reference evidence="2" key="1">
    <citation type="submission" date="2020-11" db="EMBL/GenBank/DDBJ databases">
        <authorList>
            <person name="Whitehead M."/>
        </authorList>
    </citation>
    <scope>NUCLEOTIDE SEQUENCE</scope>
    <source>
        <strain evidence="2">EGII</strain>
    </source>
</reference>
<name>A0A811UD25_CERCA</name>
<dbReference type="PROSITE" id="PS51029">
    <property type="entry name" value="MADF"/>
    <property type="match status" value="1"/>
</dbReference>
<proteinExistence type="predicted"/>
<feature type="domain" description="MADF" evidence="1">
    <location>
        <begin position="4"/>
        <end position="93"/>
    </location>
</feature>
<dbReference type="Proteomes" id="UP000606786">
    <property type="component" value="Unassembled WGS sequence"/>
</dbReference>
<evidence type="ECO:0000313" key="3">
    <source>
        <dbReference type="Proteomes" id="UP000606786"/>
    </source>
</evidence>
<gene>
    <name evidence="2" type="ORF">CCAP1982_LOCUS5787</name>
</gene>
<dbReference type="GO" id="GO:0006357">
    <property type="term" value="P:regulation of transcription by RNA polymerase II"/>
    <property type="evidence" value="ECO:0007669"/>
    <property type="project" value="TreeGrafter"/>
</dbReference>
<dbReference type="OrthoDB" id="6147983at2759"/>
<dbReference type="EMBL" id="CAJHJT010000012">
    <property type="protein sequence ID" value="CAD6997142.1"/>
    <property type="molecule type" value="Genomic_DNA"/>
</dbReference>